<reference evidence="1 2" key="1">
    <citation type="journal article" date="2017" name="Nature">
        <title>The Apostasia genome and the evolution of orchids.</title>
        <authorList>
            <person name="Zhang G.Q."/>
            <person name="Liu K.W."/>
            <person name="Li Z."/>
            <person name="Lohaus R."/>
            <person name="Hsiao Y.Y."/>
            <person name="Niu S.C."/>
            <person name="Wang J.Y."/>
            <person name="Lin Y.C."/>
            <person name="Xu Q."/>
            <person name="Chen L.J."/>
            <person name="Yoshida K."/>
            <person name="Fujiwara S."/>
            <person name="Wang Z.W."/>
            <person name="Zhang Y.Q."/>
            <person name="Mitsuda N."/>
            <person name="Wang M."/>
            <person name="Liu G.H."/>
            <person name="Pecoraro L."/>
            <person name="Huang H.X."/>
            <person name="Xiao X.J."/>
            <person name="Lin M."/>
            <person name="Wu X.Y."/>
            <person name="Wu W.L."/>
            <person name="Chen Y.Y."/>
            <person name="Chang S.B."/>
            <person name="Sakamoto S."/>
            <person name="Ohme-Takagi M."/>
            <person name="Yagi M."/>
            <person name="Zeng S.J."/>
            <person name="Shen C.Y."/>
            <person name="Yeh C.M."/>
            <person name="Luo Y.B."/>
            <person name="Tsai W.C."/>
            <person name="Van de Peer Y."/>
            <person name="Liu Z.J."/>
        </authorList>
    </citation>
    <scope>NUCLEOTIDE SEQUENCE [LARGE SCALE GENOMIC DNA]</scope>
    <source>
        <strain evidence="2">cv. Shenzhen</strain>
        <tissue evidence="1">Stem</tissue>
    </source>
</reference>
<name>A0A2I0AWT3_9ASPA</name>
<gene>
    <name evidence="1" type="ORF">AXF42_Ash009689</name>
</gene>
<evidence type="ECO:0000313" key="2">
    <source>
        <dbReference type="Proteomes" id="UP000236161"/>
    </source>
</evidence>
<accession>A0A2I0AWT3</accession>
<keyword evidence="2" id="KW-1185">Reference proteome</keyword>
<proteinExistence type="predicted"/>
<organism evidence="1 2">
    <name type="scientific">Apostasia shenzhenica</name>
    <dbReference type="NCBI Taxonomy" id="1088818"/>
    <lineage>
        <taxon>Eukaryota</taxon>
        <taxon>Viridiplantae</taxon>
        <taxon>Streptophyta</taxon>
        <taxon>Embryophyta</taxon>
        <taxon>Tracheophyta</taxon>
        <taxon>Spermatophyta</taxon>
        <taxon>Magnoliopsida</taxon>
        <taxon>Liliopsida</taxon>
        <taxon>Asparagales</taxon>
        <taxon>Orchidaceae</taxon>
        <taxon>Apostasioideae</taxon>
        <taxon>Apostasia</taxon>
    </lineage>
</organism>
<dbReference type="EMBL" id="KZ451942">
    <property type="protein sequence ID" value="PKA60005.1"/>
    <property type="molecule type" value="Genomic_DNA"/>
</dbReference>
<protein>
    <submittedName>
        <fullName evidence="1">Uncharacterized protein</fullName>
    </submittedName>
</protein>
<evidence type="ECO:0000313" key="1">
    <source>
        <dbReference type="EMBL" id="PKA60005.1"/>
    </source>
</evidence>
<dbReference type="Proteomes" id="UP000236161">
    <property type="component" value="Unassembled WGS sequence"/>
</dbReference>
<dbReference type="AlphaFoldDB" id="A0A2I0AWT3"/>
<sequence length="141" mass="16114">MQDRYQEAISRQCSNSYAQQESFDADAWCEATGQTSRGKVHGSIVLYASQHHIETSRYYLIIEEEVQRHIEIACLDLKATINAQHEQQDKILAELREMRELLRQAYRSRATVPESDHSPSGLGSSAIEEIKTRLIIAHNIT</sequence>